<dbReference type="GeneID" id="110987799"/>
<feature type="compositionally biased region" description="Polar residues" evidence="4">
    <location>
        <begin position="505"/>
        <end position="515"/>
    </location>
</feature>
<dbReference type="SUPFAM" id="SSF48403">
    <property type="entry name" value="Ankyrin repeat"/>
    <property type="match status" value="1"/>
</dbReference>
<dbReference type="InterPro" id="IPR002110">
    <property type="entry name" value="Ankyrin_rpt"/>
</dbReference>
<evidence type="ECO:0000256" key="4">
    <source>
        <dbReference type="SAM" id="MobiDB-lite"/>
    </source>
</evidence>
<feature type="region of interest" description="Disordered" evidence="4">
    <location>
        <begin position="455"/>
        <end position="515"/>
    </location>
</feature>
<dbReference type="KEGG" id="aplc:110987799"/>
<sequence length="515" mass="57184">MRTLVPTSTTAMSVKDYRDVMTDPTKNLLNVMRTNSFTRIKSALTVPGIHFGSRDPEHDLQTLLMRVCRLDMPPRNRRDLAKILLDKQQLDVNAKDSEGMTALAHACMMGDTTMLKLLAEEADVDPNIADREGDTPLLHACRAGQDDLVATLLTHFVRCGLQVDQSNNQGVTPLIEAARGGHADICRRLVTIGNADVNARDGDTFNTAQDYAIASRRLSTPDILLLSPIAQRKLQARKKREAMGRSSLCELMKRASFYPTTGWQQEDSGNTFVIEHRDGKLKQRSKAVTATLHQEHLQQLNSTVFQVAKYGLSRVAEQRQEEDELSADTEKPRQRKISLSLPDLREEDLDQDIKLTSTRSNPLSKSSSQDNHLRVPHRPSPSNSPILSRRSTPSPSRLPHPPVSPSKLHNPRLKLPFVDSPSQSPASVRRRGSVPNKVSMGSKPVVRMNAIHHSSMGLSQSPPNSWAPSANSRSSHAHGQVPVVHIVTPNKNVESRTRLSWEGKPSSSVPSYLFR</sequence>
<feature type="repeat" description="ANK" evidence="3">
    <location>
        <begin position="169"/>
        <end position="202"/>
    </location>
</feature>
<reference evidence="6 7" key="1">
    <citation type="submission" date="2025-04" db="UniProtKB">
        <authorList>
            <consortium name="RefSeq"/>
        </authorList>
    </citation>
    <scope>IDENTIFICATION</scope>
</reference>
<dbReference type="RefSeq" id="XP_022106573.1">
    <property type="nucleotide sequence ID" value="XM_022250881.1"/>
</dbReference>
<name>A0A8B7ZLT3_ACAPL</name>
<keyword evidence="5" id="KW-1185">Reference proteome</keyword>
<dbReference type="InterPro" id="IPR036770">
    <property type="entry name" value="Ankyrin_rpt-contain_sf"/>
</dbReference>
<organism evidence="5 6">
    <name type="scientific">Acanthaster planci</name>
    <name type="common">Crown-of-thorns starfish</name>
    <dbReference type="NCBI Taxonomy" id="133434"/>
    <lineage>
        <taxon>Eukaryota</taxon>
        <taxon>Metazoa</taxon>
        <taxon>Echinodermata</taxon>
        <taxon>Eleutherozoa</taxon>
        <taxon>Asterozoa</taxon>
        <taxon>Asteroidea</taxon>
        <taxon>Valvatacea</taxon>
        <taxon>Valvatida</taxon>
        <taxon>Acanthasteridae</taxon>
        <taxon>Acanthaster</taxon>
    </lineage>
</organism>
<dbReference type="SMART" id="SM00248">
    <property type="entry name" value="ANK"/>
    <property type="match status" value="4"/>
</dbReference>
<dbReference type="AlphaFoldDB" id="A0A8B7ZLT3"/>
<dbReference type="OrthoDB" id="5406014at2759"/>
<evidence type="ECO:0000256" key="3">
    <source>
        <dbReference type="PROSITE-ProRule" id="PRU00023"/>
    </source>
</evidence>
<feature type="region of interest" description="Disordered" evidence="4">
    <location>
        <begin position="355"/>
        <end position="440"/>
    </location>
</feature>
<keyword evidence="2 3" id="KW-0040">ANK repeat</keyword>
<protein>
    <submittedName>
        <fullName evidence="6 7">Ankyrin repeat, SAM and basic leucine zipper domain-containing protein 1-like</fullName>
    </submittedName>
</protein>
<feature type="compositionally biased region" description="Polar residues" evidence="4">
    <location>
        <begin position="355"/>
        <end position="370"/>
    </location>
</feature>
<dbReference type="OMA" id="YPTTGWQ"/>
<evidence type="ECO:0000256" key="2">
    <source>
        <dbReference type="ARBA" id="ARBA00023043"/>
    </source>
</evidence>
<proteinExistence type="predicted"/>
<dbReference type="PROSITE" id="PS50088">
    <property type="entry name" value="ANK_REPEAT"/>
    <property type="match status" value="1"/>
</dbReference>
<dbReference type="Pfam" id="PF00023">
    <property type="entry name" value="Ank"/>
    <property type="match status" value="1"/>
</dbReference>
<dbReference type="Proteomes" id="UP000694845">
    <property type="component" value="Unplaced"/>
</dbReference>
<dbReference type="Gene3D" id="1.25.40.20">
    <property type="entry name" value="Ankyrin repeat-containing domain"/>
    <property type="match status" value="2"/>
</dbReference>
<accession>A0A8B7ZLT3</accession>
<dbReference type="Pfam" id="PF12796">
    <property type="entry name" value="Ank_2"/>
    <property type="match status" value="1"/>
</dbReference>
<evidence type="ECO:0000313" key="6">
    <source>
        <dbReference type="RefSeq" id="XP_022106573.1"/>
    </source>
</evidence>
<keyword evidence="1" id="KW-0677">Repeat</keyword>
<evidence type="ECO:0000313" key="7">
    <source>
        <dbReference type="RefSeq" id="XP_022106574.1"/>
    </source>
</evidence>
<dbReference type="RefSeq" id="XP_022106574.1">
    <property type="nucleotide sequence ID" value="XM_022250882.1"/>
</dbReference>
<feature type="compositionally biased region" description="Low complexity" evidence="4">
    <location>
        <begin position="384"/>
        <end position="395"/>
    </location>
</feature>
<feature type="region of interest" description="Disordered" evidence="4">
    <location>
        <begin position="316"/>
        <end position="343"/>
    </location>
</feature>
<feature type="compositionally biased region" description="Low complexity" evidence="4">
    <location>
        <begin position="459"/>
        <end position="474"/>
    </location>
</feature>
<evidence type="ECO:0000256" key="1">
    <source>
        <dbReference type="ARBA" id="ARBA00022737"/>
    </source>
</evidence>
<dbReference type="PANTHER" id="PTHR24173:SF74">
    <property type="entry name" value="ANKYRIN REPEAT DOMAIN-CONTAINING PROTEIN 16"/>
    <property type="match status" value="1"/>
</dbReference>
<gene>
    <name evidence="6 7" type="primary">LOC110987799</name>
</gene>
<dbReference type="PANTHER" id="PTHR24173">
    <property type="entry name" value="ANKYRIN REPEAT CONTAINING"/>
    <property type="match status" value="1"/>
</dbReference>
<evidence type="ECO:0000313" key="5">
    <source>
        <dbReference type="Proteomes" id="UP000694845"/>
    </source>
</evidence>